<dbReference type="SUPFAM" id="SSF52540">
    <property type="entry name" value="P-loop containing nucleoside triphosphate hydrolases"/>
    <property type="match status" value="1"/>
</dbReference>
<gene>
    <name evidence="5" type="ORF">GGR39_001768</name>
</gene>
<name>A0A7W6BY65_9SPHN</name>
<dbReference type="InterPro" id="IPR003593">
    <property type="entry name" value="AAA+_ATPase"/>
</dbReference>
<dbReference type="GO" id="GO:0005524">
    <property type="term" value="F:ATP binding"/>
    <property type="evidence" value="ECO:0007669"/>
    <property type="project" value="UniProtKB-KW"/>
</dbReference>
<dbReference type="PANTHER" id="PTHR42781:SF4">
    <property type="entry name" value="SPERMIDINE_PUTRESCINE IMPORT ATP-BINDING PROTEIN POTA"/>
    <property type="match status" value="1"/>
</dbReference>
<sequence length="250" mass="27238">MYSRPGFATLPAMYELDAVRVSYGGVDALAPTTLSIAQGETVVLLGPSGSGKSTLLRCLIGLSPYDGTLRFDGAEVKDWRPVRRRLGYVIQEGGLFPHLTARGNVTLAAREFGWDKARIDARVRELAELVALDAAQLDRFPAGLSGGQRQRVAMMRALMLGPDVLLLDEPLSALDPVTRLRLAGELRDIFARLGMTVVMVTHSLREARFFGGRAILMRDGRIVQQGDIADLQTQPADDFVAEFLAAEEAL</sequence>
<evidence type="ECO:0000259" key="4">
    <source>
        <dbReference type="PROSITE" id="PS50893"/>
    </source>
</evidence>
<dbReference type="PANTHER" id="PTHR42781">
    <property type="entry name" value="SPERMIDINE/PUTRESCINE IMPORT ATP-BINDING PROTEIN POTA"/>
    <property type="match status" value="1"/>
</dbReference>
<keyword evidence="1" id="KW-0813">Transport</keyword>
<keyword evidence="6" id="KW-1185">Reference proteome</keyword>
<dbReference type="Pfam" id="PF00005">
    <property type="entry name" value="ABC_tran"/>
    <property type="match status" value="1"/>
</dbReference>
<accession>A0A7W6BY65</accession>
<reference evidence="5 6" key="1">
    <citation type="submission" date="2020-08" db="EMBL/GenBank/DDBJ databases">
        <title>Genomic Encyclopedia of Type Strains, Phase IV (KMG-IV): sequencing the most valuable type-strain genomes for metagenomic binning, comparative biology and taxonomic classification.</title>
        <authorList>
            <person name="Goeker M."/>
        </authorList>
    </citation>
    <scope>NUCLEOTIDE SEQUENCE [LARGE SCALE GENOMIC DNA]</scope>
    <source>
        <strain evidence="5 6">DSM 27568</strain>
    </source>
</reference>
<feature type="domain" description="ABC transporter" evidence="4">
    <location>
        <begin position="13"/>
        <end position="244"/>
    </location>
</feature>
<dbReference type="AlphaFoldDB" id="A0A7W6BY65"/>
<evidence type="ECO:0000256" key="3">
    <source>
        <dbReference type="ARBA" id="ARBA00022840"/>
    </source>
</evidence>
<dbReference type="PROSITE" id="PS50893">
    <property type="entry name" value="ABC_TRANSPORTER_2"/>
    <property type="match status" value="1"/>
</dbReference>
<dbReference type="InterPro" id="IPR050093">
    <property type="entry name" value="ABC_SmlMolc_Importer"/>
</dbReference>
<comment type="caution">
    <text evidence="5">The sequence shown here is derived from an EMBL/GenBank/DDBJ whole genome shotgun (WGS) entry which is preliminary data.</text>
</comment>
<dbReference type="EMBL" id="JACIDY010000003">
    <property type="protein sequence ID" value="MBB3940118.1"/>
    <property type="molecule type" value="Genomic_DNA"/>
</dbReference>
<organism evidence="5 6">
    <name type="scientific">Novosphingobium fluoreni</name>
    <dbReference type="NCBI Taxonomy" id="1391222"/>
    <lineage>
        <taxon>Bacteria</taxon>
        <taxon>Pseudomonadati</taxon>
        <taxon>Pseudomonadota</taxon>
        <taxon>Alphaproteobacteria</taxon>
        <taxon>Sphingomonadales</taxon>
        <taxon>Sphingomonadaceae</taxon>
        <taxon>Novosphingobium</taxon>
    </lineage>
</organism>
<dbReference type="SMART" id="SM00382">
    <property type="entry name" value="AAA"/>
    <property type="match status" value="1"/>
</dbReference>
<dbReference type="InterPro" id="IPR027417">
    <property type="entry name" value="P-loop_NTPase"/>
</dbReference>
<dbReference type="RefSeq" id="WP_246388522.1">
    <property type="nucleotide sequence ID" value="NZ_JACIDY010000003.1"/>
</dbReference>
<proteinExistence type="predicted"/>
<dbReference type="GO" id="GO:0016887">
    <property type="term" value="F:ATP hydrolysis activity"/>
    <property type="evidence" value="ECO:0007669"/>
    <property type="project" value="InterPro"/>
</dbReference>
<dbReference type="Proteomes" id="UP000561459">
    <property type="component" value="Unassembled WGS sequence"/>
</dbReference>
<keyword evidence="3 5" id="KW-0067">ATP-binding</keyword>
<dbReference type="InterPro" id="IPR003439">
    <property type="entry name" value="ABC_transporter-like_ATP-bd"/>
</dbReference>
<evidence type="ECO:0000256" key="1">
    <source>
        <dbReference type="ARBA" id="ARBA00022448"/>
    </source>
</evidence>
<dbReference type="Gene3D" id="3.40.50.300">
    <property type="entry name" value="P-loop containing nucleotide triphosphate hydrolases"/>
    <property type="match status" value="1"/>
</dbReference>
<evidence type="ECO:0000313" key="5">
    <source>
        <dbReference type="EMBL" id="MBB3940118.1"/>
    </source>
</evidence>
<evidence type="ECO:0000313" key="6">
    <source>
        <dbReference type="Proteomes" id="UP000561459"/>
    </source>
</evidence>
<keyword evidence="2" id="KW-0547">Nucleotide-binding</keyword>
<evidence type="ECO:0000256" key="2">
    <source>
        <dbReference type="ARBA" id="ARBA00022741"/>
    </source>
</evidence>
<protein>
    <submittedName>
        <fullName evidence="5">Osmoprotectant transport system ATP-binding protein</fullName>
    </submittedName>
</protein>